<keyword evidence="5" id="KW-0963">Cytoplasm</keyword>
<evidence type="ECO:0000259" key="6">
    <source>
        <dbReference type="PROSITE" id="PS51705"/>
    </source>
</evidence>
<dbReference type="Pfam" id="PF13167">
    <property type="entry name" value="GTP-bdg_N"/>
    <property type="match status" value="1"/>
</dbReference>
<dbReference type="Pfam" id="PF01926">
    <property type="entry name" value="MMR_HSR1"/>
    <property type="match status" value="1"/>
</dbReference>
<keyword evidence="2 5" id="KW-0547">Nucleotide-binding</keyword>
<comment type="subunit">
    <text evidence="5">Monomer. Associates with the 50S ribosomal subunit.</text>
</comment>
<dbReference type="SUPFAM" id="SSF52540">
    <property type="entry name" value="P-loop containing nucleoside triphosphate hydrolases"/>
    <property type="match status" value="1"/>
</dbReference>
<dbReference type="PIRSF" id="PIRSF006809">
    <property type="entry name" value="GTP-binding_hflX_prd"/>
    <property type="match status" value="1"/>
</dbReference>
<dbReference type="CDD" id="cd01878">
    <property type="entry name" value="HflX"/>
    <property type="match status" value="1"/>
</dbReference>
<comment type="caution">
    <text evidence="7">The sequence shown here is derived from an EMBL/GenBank/DDBJ whole genome shotgun (WGS) entry which is preliminary data.</text>
</comment>
<evidence type="ECO:0000256" key="1">
    <source>
        <dbReference type="ARBA" id="ARBA00022723"/>
    </source>
</evidence>
<accession>A0ABW4TV11</accession>
<evidence type="ECO:0000256" key="3">
    <source>
        <dbReference type="ARBA" id="ARBA00022842"/>
    </source>
</evidence>
<dbReference type="InterPro" id="IPR006073">
    <property type="entry name" value="GTP-bd"/>
</dbReference>
<dbReference type="NCBIfam" id="TIGR03156">
    <property type="entry name" value="GTP_HflX"/>
    <property type="match status" value="1"/>
</dbReference>
<dbReference type="HAMAP" id="MF_00900">
    <property type="entry name" value="GTPase_HflX"/>
    <property type="match status" value="1"/>
</dbReference>
<dbReference type="InterPro" id="IPR032305">
    <property type="entry name" value="GTP-bd_M"/>
</dbReference>
<dbReference type="PROSITE" id="PS51705">
    <property type="entry name" value="G_HFLX"/>
    <property type="match status" value="1"/>
</dbReference>
<feature type="domain" description="Hflx-type G" evidence="6">
    <location>
        <begin position="207"/>
        <end position="378"/>
    </location>
</feature>
<gene>
    <name evidence="5 7" type="primary">hflX</name>
    <name evidence="7" type="ORF">ACFSGX_07130</name>
</gene>
<dbReference type="Pfam" id="PF16360">
    <property type="entry name" value="GTP-bdg_M"/>
    <property type="match status" value="1"/>
</dbReference>
<dbReference type="RefSeq" id="WP_380928669.1">
    <property type="nucleotide sequence ID" value="NZ_JBHUGS010000002.1"/>
</dbReference>
<dbReference type="Gene3D" id="3.40.50.300">
    <property type="entry name" value="P-loop containing nucleotide triphosphate hydrolases"/>
    <property type="match status" value="1"/>
</dbReference>
<organism evidence="7 8">
    <name type="scientific">Sphingomonas arantia</name>
    <dbReference type="NCBI Taxonomy" id="1460676"/>
    <lineage>
        <taxon>Bacteria</taxon>
        <taxon>Pseudomonadati</taxon>
        <taxon>Pseudomonadota</taxon>
        <taxon>Alphaproteobacteria</taxon>
        <taxon>Sphingomonadales</taxon>
        <taxon>Sphingomonadaceae</taxon>
        <taxon>Sphingomonas</taxon>
    </lineage>
</organism>
<keyword evidence="8" id="KW-1185">Reference proteome</keyword>
<dbReference type="Proteomes" id="UP001597400">
    <property type="component" value="Unassembled WGS sequence"/>
</dbReference>
<sequence>MSGFDRDADGVTRGARAIVALPERGENARTTEARLAEAAGLAAAIGIEVIDRIAVKLREPKAATLFGSGQVENLATAARMAEAELVIVDAALSPIQQRNLEKGLSAKVIDRTGLILEIFGERAATAEGRLQVELAHLDYQAGRLVRSWTHLERQRGGFGFLGGPGETQIEADRRLIRDRIAKLKRELEQVARTRTLHRSRRQKAPWPTIALVGYTNAGKSTLFNRMTGAAVMAEDLLFATLDPTMRQIGLPGIDKAILSDTVGFVSDLPTQLVAAFRATLEEVVAADLILHVRDMSHPDSEAQAADVLTVLSEIGISGEEGAPIFEVWNKIDLLEPSLVEAAATEAALRDDVAVVSALTGDGVAALRDAVSARLTQGARLRHLDLDAGDGADLAWLHAHGDVVSSDPEGDRMLVDVRMTETEWDRFQARRQV</sequence>
<protein>
    <recommendedName>
        <fullName evidence="5">GTPase HflX</fullName>
    </recommendedName>
    <alternativeName>
        <fullName evidence="5">GTP-binding protein HflX</fullName>
    </alternativeName>
</protein>
<keyword evidence="1" id="KW-0479">Metal-binding</keyword>
<name>A0ABW4TV11_9SPHN</name>
<evidence type="ECO:0000256" key="5">
    <source>
        <dbReference type="HAMAP-Rule" id="MF_00900"/>
    </source>
</evidence>
<dbReference type="Gene3D" id="6.10.250.2860">
    <property type="match status" value="1"/>
</dbReference>
<reference evidence="8" key="1">
    <citation type="journal article" date="2019" name="Int. J. Syst. Evol. Microbiol.">
        <title>The Global Catalogue of Microorganisms (GCM) 10K type strain sequencing project: providing services to taxonomists for standard genome sequencing and annotation.</title>
        <authorList>
            <consortium name="The Broad Institute Genomics Platform"/>
            <consortium name="The Broad Institute Genome Sequencing Center for Infectious Disease"/>
            <person name="Wu L."/>
            <person name="Ma J."/>
        </authorList>
    </citation>
    <scope>NUCLEOTIDE SEQUENCE [LARGE SCALE GENOMIC DNA]</scope>
    <source>
        <strain evidence="8">CGMCC 1.12702</strain>
    </source>
</reference>
<dbReference type="InterPro" id="IPR025121">
    <property type="entry name" value="GTPase_HflX_N"/>
</dbReference>
<dbReference type="Pfam" id="PF19275">
    <property type="entry name" value="HflX_C"/>
    <property type="match status" value="1"/>
</dbReference>
<dbReference type="EMBL" id="JBHUGS010000002">
    <property type="protein sequence ID" value="MFD1950537.1"/>
    <property type="molecule type" value="Genomic_DNA"/>
</dbReference>
<proteinExistence type="inferred from homology"/>
<dbReference type="PRINTS" id="PR00326">
    <property type="entry name" value="GTP1OBG"/>
</dbReference>
<comment type="function">
    <text evidence="5">GTPase that associates with the 50S ribosomal subunit and may have a role during protein synthesis or ribosome biogenesis.</text>
</comment>
<evidence type="ECO:0000256" key="4">
    <source>
        <dbReference type="ARBA" id="ARBA00023134"/>
    </source>
</evidence>
<dbReference type="PANTHER" id="PTHR10229:SF0">
    <property type="entry name" value="GTP-BINDING PROTEIN 6-RELATED"/>
    <property type="match status" value="1"/>
</dbReference>
<evidence type="ECO:0000256" key="2">
    <source>
        <dbReference type="ARBA" id="ARBA00022741"/>
    </source>
</evidence>
<dbReference type="InterPro" id="IPR042108">
    <property type="entry name" value="GTPase_HflX_N_sf"/>
</dbReference>
<evidence type="ECO:0000313" key="7">
    <source>
        <dbReference type="EMBL" id="MFD1950537.1"/>
    </source>
</evidence>
<dbReference type="InterPro" id="IPR016496">
    <property type="entry name" value="GTPase_HflX"/>
</dbReference>
<dbReference type="InterPro" id="IPR045498">
    <property type="entry name" value="HflX_C"/>
</dbReference>
<dbReference type="InterPro" id="IPR027417">
    <property type="entry name" value="P-loop_NTPase"/>
</dbReference>
<dbReference type="PANTHER" id="PTHR10229">
    <property type="entry name" value="GTP-BINDING PROTEIN HFLX"/>
    <property type="match status" value="1"/>
</dbReference>
<keyword evidence="4 5" id="KW-0342">GTP-binding</keyword>
<keyword evidence="3" id="KW-0460">Magnesium</keyword>
<comment type="subcellular location">
    <subcellularLocation>
        <location evidence="5">Cytoplasm</location>
    </subcellularLocation>
    <text evidence="5">May associate with membranes.</text>
</comment>
<comment type="similarity">
    <text evidence="5">Belongs to the TRAFAC class OBG-HflX-like GTPase superfamily. HflX GTPase family.</text>
</comment>
<dbReference type="InterPro" id="IPR030394">
    <property type="entry name" value="G_HFLX_dom"/>
</dbReference>
<evidence type="ECO:0000313" key="8">
    <source>
        <dbReference type="Proteomes" id="UP001597400"/>
    </source>
</evidence>
<dbReference type="Gene3D" id="3.40.50.11060">
    <property type="entry name" value="GTPase HflX, N-terminal domain"/>
    <property type="match status" value="1"/>
</dbReference>